<dbReference type="SUPFAM" id="SSF53098">
    <property type="entry name" value="Ribonuclease H-like"/>
    <property type="match status" value="1"/>
</dbReference>
<dbReference type="OrthoDB" id="9796140at2"/>
<proteinExistence type="inferred from homology"/>
<dbReference type="InterPro" id="IPR005227">
    <property type="entry name" value="YqgF"/>
</dbReference>
<evidence type="ECO:0000259" key="6">
    <source>
        <dbReference type="SMART" id="SM00732"/>
    </source>
</evidence>
<dbReference type="NCBIfam" id="NF001026">
    <property type="entry name" value="PRK00109.2-2"/>
    <property type="match status" value="1"/>
</dbReference>
<dbReference type="PATRIC" id="fig|760154.4.peg.931"/>
<keyword evidence="2 5" id="KW-0690">Ribosome biogenesis</keyword>
<dbReference type="RefSeq" id="WP_014769110.1">
    <property type="nucleotide sequence ID" value="NC_018002.1"/>
</dbReference>
<dbReference type="InterPro" id="IPR006641">
    <property type="entry name" value="YqgF/RNaseH-like_dom"/>
</dbReference>
<dbReference type="Proteomes" id="UP000006176">
    <property type="component" value="Chromosome"/>
</dbReference>
<comment type="similarity">
    <text evidence="5">Belongs to the YqgF HJR family.</text>
</comment>
<protein>
    <recommendedName>
        <fullName evidence="5">Putative pre-16S rRNA nuclease</fullName>
        <ecNumber evidence="5">3.1.-.-</ecNumber>
    </recommendedName>
</protein>
<evidence type="ECO:0000313" key="7">
    <source>
        <dbReference type="EMBL" id="AFL68231.1"/>
    </source>
</evidence>
<dbReference type="PANTHER" id="PTHR33317:SF4">
    <property type="entry name" value="POLYNUCLEOTIDYL TRANSFERASE, RIBONUCLEASE H-LIKE SUPERFAMILY PROTEIN"/>
    <property type="match status" value="1"/>
</dbReference>
<dbReference type="HAMAP" id="MF_00651">
    <property type="entry name" value="Nuclease_YqgF"/>
    <property type="match status" value="1"/>
</dbReference>
<dbReference type="SMART" id="SM00732">
    <property type="entry name" value="YqgFc"/>
    <property type="match status" value="1"/>
</dbReference>
<dbReference type="HOGENOM" id="CLU_098240_2_2_7"/>
<evidence type="ECO:0000313" key="8">
    <source>
        <dbReference type="Proteomes" id="UP000006176"/>
    </source>
</evidence>
<dbReference type="GO" id="GO:0005829">
    <property type="term" value="C:cytosol"/>
    <property type="evidence" value="ECO:0007669"/>
    <property type="project" value="TreeGrafter"/>
</dbReference>
<gene>
    <name evidence="7" type="ordered locus">Sulba_0930</name>
</gene>
<organism evidence="7 8">
    <name type="scientific">Sulfurospirillum barnesii (strain ATCC 700032 / DSM 10660 / SES-3)</name>
    <dbReference type="NCBI Taxonomy" id="760154"/>
    <lineage>
        <taxon>Bacteria</taxon>
        <taxon>Pseudomonadati</taxon>
        <taxon>Campylobacterota</taxon>
        <taxon>Epsilonproteobacteria</taxon>
        <taxon>Campylobacterales</taxon>
        <taxon>Sulfurospirillaceae</taxon>
        <taxon>Sulfurospirillum</taxon>
    </lineage>
</organism>
<sequence length="134" mass="15122">MKKIASIDIGLKRIGVALCLMEGIVNPQEAILRKNRDQAARDVDTFLKEWSIEFLVVGLPKGGSSSEEMERRIKHFVSLLSFEGEIVYQDEYGSSNEAKEMMQGIITQKRDGRIDSIAAKVILERYLDAKKGME</sequence>
<dbReference type="GO" id="GO:0000967">
    <property type="term" value="P:rRNA 5'-end processing"/>
    <property type="evidence" value="ECO:0007669"/>
    <property type="project" value="UniProtKB-UniRule"/>
</dbReference>
<evidence type="ECO:0000256" key="5">
    <source>
        <dbReference type="HAMAP-Rule" id="MF_00651"/>
    </source>
</evidence>
<dbReference type="EMBL" id="CP003333">
    <property type="protein sequence ID" value="AFL68231.1"/>
    <property type="molecule type" value="Genomic_DNA"/>
</dbReference>
<keyword evidence="1 5" id="KW-0963">Cytoplasm</keyword>
<keyword evidence="3 5" id="KW-0540">Nuclease</keyword>
<evidence type="ECO:0000256" key="2">
    <source>
        <dbReference type="ARBA" id="ARBA00022517"/>
    </source>
</evidence>
<dbReference type="InterPro" id="IPR012337">
    <property type="entry name" value="RNaseH-like_sf"/>
</dbReference>
<feature type="domain" description="YqgF/RNase H-like" evidence="6">
    <location>
        <begin position="2"/>
        <end position="98"/>
    </location>
</feature>
<dbReference type="EC" id="3.1.-.-" evidence="5"/>
<comment type="subcellular location">
    <subcellularLocation>
        <location evidence="5">Cytoplasm</location>
    </subcellularLocation>
</comment>
<dbReference type="InterPro" id="IPR037027">
    <property type="entry name" value="YqgF/RNaseH-like_dom_sf"/>
</dbReference>
<comment type="function">
    <text evidence="5">Could be a nuclease involved in processing of the 5'-end of pre-16S rRNA.</text>
</comment>
<dbReference type="Pfam" id="PF03652">
    <property type="entry name" value="RuvX"/>
    <property type="match status" value="1"/>
</dbReference>
<evidence type="ECO:0000256" key="4">
    <source>
        <dbReference type="ARBA" id="ARBA00022801"/>
    </source>
</evidence>
<name>I3XWA7_SULBS</name>
<dbReference type="PANTHER" id="PTHR33317">
    <property type="entry name" value="POLYNUCLEOTIDYL TRANSFERASE, RIBONUCLEASE H-LIKE SUPERFAMILY PROTEIN"/>
    <property type="match status" value="1"/>
</dbReference>
<accession>I3XWA7</accession>
<dbReference type="eggNOG" id="COG0816">
    <property type="taxonomic scope" value="Bacteria"/>
</dbReference>
<dbReference type="AlphaFoldDB" id="I3XWA7"/>
<keyword evidence="4 5" id="KW-0378">Hydrolase</keyword>
<evidence type="ECO:0000256" key="3">
    <source>
        <dbReference type="ARBA" id="ARBA00022722"/>
    </source>
</evidence>
<dbReference type="Gene3D" id="3.30.420.140">
    <property type="entry name" value="YqgF/RNase H-like domain"/>
    <property type="match status" value="1"/>
</dbReference>
<dbReference type="STRING" id="760154.Sulba_0930"/>
<evidence type="ECO:0000256" key="1">
    <source>
        <dbReference type="ARBA" id="ARBA00022490"/>
    </source>
</evidence>
<dbReference type="NCBIfam" id="TIGR00250">
    <property type="entry name" value="RNAse_H_YqgF"/>
    <property type="match status" value="1"/>
</dbReference>
<dbReference type="CDD" id="cd16964">
    <property type="entry name" value="YqgF"/>
    <property type="match status" value="1"/>
</dbReference>
<keyword evidence="8" id="KW-1185">Reference proteome</keyword>
<reference evidence="7 8" key="1">
    <citation type="submission" date="2012-06" db="EMBL/GenBank/DDBJ databases">
        <title>Complete sequence of Sulfurospirillum barnesii SES-3.</title>
        <authorList>
            <consortium name="US DOE Joint Genome Institute"/>
            <person name="Lucas S."/>
            <person name="Han J."/>
            <person name="Lapidus A."/>
            <person name="Cheng J.-F."/>
            <person name="Goodwin L."/>
            <person name="Pitluck S."/>
            <person name="Peters L."/>
            <person name="Ovchinnikova G."/>
            <person name="Lu M."/>
            <person name="Detter J.C."/>
            <person name="Han C."/>
            <person name="Tapia R."/>
            <person name="Land M."/>
            <person name="Hauser L."/>
            <person name="Kyrpides N."/>
            <person name="Ivanova N."/>
            <person name="Pagani I."/>
            <person name="Stolz J."/>
            <person name="Arkin A."/>
            <person name="Dehal P."/>
            <person name="Oremland R."/>
            <person name="Saltikov C."/>
            <person name="Basu P."/>
            <person name="Hollibaugh J."/>
            <person name="Newman D."/>
            <person name="Stolyar S."/>
            <person name="Hazen T."/>
            <person name="Woyke T."/>
        </authorList>
    </citation>
    <scope>NUCLEOTIDE SEQUENCE [LARGE SCALE GENOMIC DNA]</scope>
    <source>
        <strain evidence="8">ATCC 700032 / DSM 10660 / SES-3</strain>
    </source>
</reference>
<dbReference type="KEGG" id="sba:Sulba_0930"/>
<dbReference type="GO" id="GO:0004518">
    <property type="term" value="F:nuclease activity"/>
    <property type="evidence" value="ECO:0007669"/>
    <property type="project" value="UniProtKB-KW"/>
</dbReference>
<dbReference type="GO" id="GO:0016788">
    <property type="term" value="F:hydrolase activity, acting on ester bonds"/>
    <property type="evidence" value="ECO:0007669"/>
    <property type="project" value="UniProtKB-UniRule"/>
</dbReference>